<proteinExistence type="predicted"/>
<dbReference type="STRING" id="174720.A0A0N5B5Q4"/>
<feature type="domain" description="Polyprotein allergen nematode" evidence="4">
    <location>
        <begin position="343"/>
        <end position="464"/>
    </location>
</feature>
<reference evidence="6" key="1">
    <citation type="submission" date="2017-02" db="UniProtKB">
        <authorList>
            <consortium name="WormBaseParasite"/>
        </authorList>
    </citation>
    <scope>IDENTIFICATION</scope>
</reference>
<feature type="chain" id="PRO_5005893927" evidence="3">
    <location>
        <begin position="24"/>
        <end position="1289"/>
    </location>
</feature>
<keyword evidence="5" id="KW-1185">Reference proteome</keyword>
<feature type="domain" description="Polyprotein allergen nematode" evidence="4">
    <location>
        <begin position="41"/>
        <end position="152"/>
    </location>
</feature>
<evidence type="ECO:0000313" key="6">
    <source>
        <dbReference type="WBParaSite" id="SPAL_0000140000.1"/>
    </source>
</evidence>
<keyword evidence="3" id="KW-0732">Signal</keyword>
<evidence type="ECO:0000259" key="4">
    <source>
        <dbReference type="Pfam" id="PF16469"/>
    </source>
</evidence>
<sequence>MIKDKMLIFILLLLTVTISNIIGGPIANNEEHSRYVRSEKTYDAWMTDEQIADIGNMKSSGKSVIEIKNKILSYFNQLSDEQKKPWNRHYKKMCVSWIKDVCSDEEQKELKDFWEKKNTEKLEEKFAEYVNRLPDDKKEMVVAWKDECKQLWEDDSIEYKNTKRRDTHHVSGQKLEEAYNSHKDHHHNHDDEHKDHHNHQHKKRHTQGDWDSFVSEHLAWLTDEQKSEIEEMKVNEANKESIANKILFFFNKVSENKREEAANSLKIACKELYTNIFGEEVVNKLKELKESGASYEELEAKFEEYVKNVDDEKKMDELKSYNIACKQLFQEYRRKRDTHQHSDFESFAKEHLSWLSEEQLQNVRNMKRDGSDKSEIVKEIMNYFDGIEDENKKSIALESLKSACREVITSIFGIDKAREVKTMKEKGLTHDEIAETVEGWKKDITDPEKIDKLNTYSSTCTMLFKKKLSKRHIHGQFESFISQHLGFLTDDQKNALRQMKVDGVSRHDIAKKIFAFYQETFGGVKKQAYEQLKALCSEIIGDVFGEETLLNLREMHDSGMTYSEIEQNVQGKINALTDDHKIEKVKAYAPICRGIYKTVPPKRFKKNASTKTCPDMKQIIENSNSWLDEKDRNIINDLQSKDFHSSRMGIKYILAFSKAVGEQKIKATKLLRAQCDELLKREVGEKEFNELNEMIENNKSADDIAVKFLDLVYLSKDENSCTWGNLVMLCRQTYISVSNLMKEGISTRQKRHPHDDFDDFAKHHLAWLTSDQLSEIKKMIADGNDKKVIGDKIMDFYDLLEDENKAKATKDLKLACSEIFEEIFGLEAKNTITEMKSSGKSFEEIGQKVAEYESQLDDEEKKIKFNAIKPSCKRIAMIEEMKKRRKRHDDENDVNTFIKDHLVWLTPEQLETIKSLATDPSKKKEMSDKVMEFYKEATGETKTEATNQLASACRELFRKIAGDEAADEMQKLKESGATFDQLEEKGNQFISSITNESDKEKMNLYGPNCKVIFKELQRKKRHVHGDYKSFIEEHLNWLTSDQLKELNDLREEGKCIKHQAQKVEEFYDSAQGEIKFLAKKSLEMACREAYSELFTEDITNEIKKMKEENASFEEMEKKYEEYIANMEDKDKKFKAEAYSSICKKVLKNSSSERLRRHIDGDFDSFASEHLNWMSPEQIDKLKSLKEAGKSDADIGKEVHDIYKTLSGEEKNKATIALASACKEMFSKLLGPEATSELQKLHDEGASLETISAKALEFENKITDDFIKQKLEAYRPGCRDLYIEHKKIMS</sequence>
<feature type="signal peptide" evidence="3">
    <location>
        <begin position="1"/>
        <end position="23"/>
    </location>
</feature>
<feature type="domain" description="Polyprotein allergen nematode" evidence="4">
    <location>
        <begin position="893"/>
        <end position="1013"/>
    </location>
</feature>
<evidence type="ECO:0000256" key="1">
    <source>
        <dbReference type="SAM" id="Coils"/>
    </source>
</evidence>
<feature type="domain" description="Polyprotein allergen nematode" evidence="4">
    <location>
        <begin position="214"/>
        <end position="329"/>
    </location>
</feature>
<feature type="region of interest" description="Disordered" evidence="2">
    <location>
        <begin position="181"/>
        <end position="207"/>
    </location>
</feature>
<dbReference type="Pfam" id="PF16469">
    <property type="entry name" value="NPA"/>
    <property type="match status" value="8"/>
</dbReference>
<feature type="coiled-coil region" evidence="1">
    <location>
        <begin position="1095"/>
        <end position="1132"/>
    </location>
</feature>
<evidence type="ECO:0000313" key="5">
    <source>
        <dbReference type="Proteomes" id="UP000046392"/>
    </source>
</evidence>
<accession>A0A0N5B5Q4</accession>
<feature type="coiled-coil region" evidence="1">
    <location>
        <begin position="288"/>
        <end position="315"/>
    </location>
</feature>
<feature type="compositionally biased region" description="Basic residues" evidence="2">
    <location>
        <begin position="196"/>
        <end position="205"/>
    </location>
</feature>
<dbReference type="InterPro" id="IPR032487">
    <property type="entry name" value="ABA-1_nematode"/>
</dbReference>
<name>A0A0N5B5Q4_STREA</name>
<evidence type="ECO:0000256" key="3">
    <source>
        <dbReference type="SAM" id="SignalP"/>
    </source>
</evidence>
<protein>
    <submittedName>
        <fullName evidence="6">Polyprotein allergen nematode domain-containing protein</fullName>
    </submittedName>
</protein>
<feature type="domain" description="Polyprotein allergen nematode" evidence="4">
    <location>
        <begin position="477"/>
        <end position="596"/>
    </location>
</feature>
<feature type="domain" description="Polyprotein allergen nematode" evidence="4">
    <location>
        <begin position="757"/>
        <end position="875"/>
    </location>
</feature>
<feature type="domain" description="Polyprotein allergen nematode" evidence="4">
    <location>
        <begin position="1163"/>
        <end position="1281"/>
    </location>
</feature>
<keyword evidence="1" id="KW-0175">Coiled coil</keyword>
<dbReference type="Gene3D" id="1.10.533.30">
    <property type="entry name" value="Nematode polyprotein allergen ABA-1"/>
    <property type="match status" value="9"/>
</dbReference>
<dbReference type="InterPro" id="IPR038289">
    <property type="entry name" value="DVA-1_sf"/>
</dbReference>
<organism evidence="5 6">
    <name type="scientific">Strongyloides papillosus</name>
    <name type="common">Intestinal threadworm</name>
    <dbReference type="NCBI Taxonomy" id="174720"/>
    <lineage>
        <taxon>Eukaryota</taxon>
        <taxon>Metazoa</taxon>
        <taxon>Ecdysozoa</taxon>
        <taxon>Nematoda</taxon>
        <taxon>Chromadorea</taxon>
        <taxon>Rhabditida</taxon>
        <taxon>Tylenchina</taxon>
        <taxon>Panagrolaimomorpha</taxon>
        <taxon>Strongyloidoidea</taxon>
        <taxon>Strongyloididae</taxon>
        <taxon>Strongyloides</taxon>
    </lineage>
</organism>
<dbReference type="WBParaSite" id="SPAL_0000140000.1">
    <property type="protein sequence ID" value="SPAL_0000140000.1"/>
    <property type="gene ID" value="SPAL_0000140000"/>
</dbReference>
<dbReference type="Proteomes" id="UP000046392">
    <property type="component" value="Unplaced"/>
</dbReference>
<feature type="domain" description="Polyprotein allergen nematode" evidence="4">
    <location>
        <begin position="1028"/>
        <end position="1145"/>
    </location>
</feature>
<evidence type="ECO:0000256" key="2">
    <source>
        <dbReference type="SAM" id="MobiDB-lite"/>
    </source>
</evidence>
<feature type="compositionally biased region" description="Basic and acidic residues" evidence="2">
    <location>
        <begin position="181"/>
        <end position="195"/>
    </location>
</feature>